<accession>A0A5J4RUC9</accession>
<dbReference type="EMBL" id="SNRY01000702">
    <property type="protein sequence ID" value="KAA6337404.1"/>
    <property type="molecule type" value="Genomic_DNA"/>
</dbReference>
<sequence length="50" mass="5889">MNITLTLHCPDYQSTKVKKNDKKTSDKQNYLCKACFRKFTGYHALTFFLP</sequence>
<proteinExistence type="predicted"/>
<dbReference type="InterPro" id="IPR003220">
    <property type="entry name" value="InsA_N_dom_Znf"/>
</dbReference>
<reference evidence="2" key="1">
    <citation type="submission" date="2019-03" db="EMBL/GenBank/DDBJ databases">
        <title>Single cell metagenomics reveals metabolic interactions within the superorganism composed of flagellate Streblomastix strix and complex community of Bacteroidetes bacteria on its surface.</title>
        <authorList>
            <person name="Treitli S.C."/>
            <person name="Kolisko M."/>
            <person name="Husnik F."/>
            <person name="Keeling P."/>
            <person name="Hampl V."/>
        </authorList>
    </citation>
    <scope>NUCLEOTIDE SEQUENCE</scope>
    <source>
        <strain evidence="2">STM</strain>
    </source>
</reference>
<comment type="caution">
    <text evidence="2">The sequence shown here is derived from an EMBL/GenBank/DDBJ whole genome shotgun (WGS) entry which is preliminary data.</text>
</comment>
<protein>
    <recommendedName>
        <fullName evidence="1">InsA N-terminal zinc ribbon domain-containing protein</fullName>
    </recommendedName>
</protein>
<dbReference type="AlphaFoldDB" id="A0A5J4RUC9"/>
<evidence type="ECO:0000259" key="1">
    <source>
        <dbReference type="Pfam" id="PF03811"/>
    </source>
</evidence>
<gene>
    <name evidence="2" type="ORF">EZS27_014502</name>
</gene>
<feature type="domain" description="InsA N-terminal zinc ribbon" evidence="1">
    <location>
        <begin position="4"/>
        <end position="35"/>
    </location>
</feature>
<organism evidence="2">
    <name type="scientific">termite gut metagenome</name>
    <dbReference type="NCBI Taxonomy" id="433724"/>
    <lineage>
        <taxon>unclassified sequences</taxon>
        <taxon>metagenomes</taxon>
        <taxon>organismal metagenomes</taxon>
    </lineage>
</organism>
<dbReference type="Pfam" id="PF03811">
    <property type="entry name" value="Zn_ribbon_InsA"/>
    <property type="match status" value="1"/>
</dbReference>
<dbReference type="GO" id="GO:0006313">
    <property type="term" value="P:DNA transposition"/>
    <property type="evidence" value="ECO:0007669"/>
    <property type="project" value="InterPro"/>
</dbReference>
<evidence type="ECO:0000313" key="2">
    <source>
        <dbReference type="EMBL" id="KAA6337404.1"/>
    </source>
</evidence>
<name>A0A5J4RUC9_9ZZZZ</name>